<sequence length="510" mass="59976">MISRTTMGRKESTNTMVSIGLQRLGAYHYGLRWEDGMVPYNEAKRLIMTAVFKHDVIVYVKRHKKRTWLWNLLLDDERERIYIEILDAVYEDMEFLINLDAANTMRCGHIKNCALQNVLKKMSPFDKEESVLPSKQCMSSHVLGTDGQIQRIPLRIASPFSIFANSCETVEVEINDYAIRLPREDDRWLEFDNYNNWERVPFIYADLRSTQDRVLRRQASSYVYEDCIAWFERQLNNLAHRVKNIVSANMLIEALPKQQWETREKLRKIKILSTPIYLLKDKLASYLDKNELKIVRSEFPILLNEEFSLRRECMTAILHSNAREYNDLHLKTDVLLLADVFENFRNNCVASYCLDPAQYYTLPGICGGLSQCSGRYAQANKYMCSFDSSKPSLYTDTDLPFCPTRDKLIDKRENKLLATLYDKQRYVIHILKVCLYEFHHEYVPIYYDKCKIMYTDTDRLIYHVECYATKKVLGLLKHENNVVIFFDAGFVRYPKDVEKVVASDGQYFES</sequence>
<keyword evidence="2" id="KW-1185">Reference proteome</keyword>
<gene>
    <name evidence="1" type="ORF">ALC53_12542</name>
</gene>
<accession>A0A195AXS7</accession>
<dbReference type="Proteomes" id="UP000078540">
    <property type="component" value="Unassembled WGS sequence"/>
</dbReference>
<evidence type="ECO:0000313" key="2">
    <source>
        <dbReference type="Proteomes" id="UP000078540"/>
    </source>
</evidence>
<dbReference type="AlphaFoldDB" id="A0A195AXS7"/>
<evidence type="ECO:0008006" key="3">
    <source>
        <dbReference type="Google" id="ProtNLM"/>
    </source>
</evidence>
<name>A0A195AXS7_9HYME</name>
<proteinExistence type="predicted"/>
<reference evidence="1 2" key="1">
    <citation type="submission" date="2015-09" db="EMBL/GenBank/DDBJ databases">
        <title>Atta colombica WGS genome.</title>
        <authorList>
            <person name="Nygaard S."/>
            <person name="Hu H."/>
            <person name="Boomsma J."/>
            <person name="Zhang G."/>
        </authorList>
    </citation>
    <scope>NUCLEOTIDE SEQUENCE [LARGE SCALE GENOMIC DNA]</scope>
    <source>
        <strain evidence="1">Treedump-2</strain>
        <tissue evidence="1">Whole body</tissue>
    </source>
</reference>
<dbReference type="STRING" id="520822.A0A195AXS7"/>
<organism evidence="1 2">
    <name type="scientific">Atta colombica</name>
    <dbReference type="NCBI Taxonomy" id="520822"/>
    <lineage>
        <taxon>Eukaryota</taxon>
        <taxon>Metazoa</taxon>
        <taxon>Ecdysozoa</taxon>
        <taxon>Arthropoda</taxon>
        <taxon>Hexapoda</taxon>
        <taxon>Insecta</taxon>
        <taxon>Pterygota</taxon>
        <taxon>Neoptera</taxon>
        <taxon>Endopterygota</taxon>
        <taxon>Hymenoptera</taxon>
        <taxon>Apocrita</taxon>
        <taxon>Aculeata</taxon>
        <taxon>Formicoidea</taxon>
        <taxon>Formicidae</taxon>
        <taxon>Myrmicinae</taxon>
        <taxon>Atta</taxon>
    </lineage>
</organism>
<evidence type="ECO:0000313" key="1">
    <source>
        <dbReference type="EMBL" id="KYM77006.1"/>
    </source>
</evidence>
<dbReference type="EMBL" id="KQ976711">
    <property type="protein sequence ID" value="KYM77006.1"/>
    <property type="molecule type" value="Genomic_DNA"/>
</dbReference>
<protein>
    <recommendedName>
        <fullName evidence="3">DNA-directed DNA polymerase</fullName>
    </recommendedName>
</protein>